<dbReference type="Gene3D" id="3.40.50.12780">
    <property type="entry name" value="N-terminal domain of ligase-like"/>
    <property type="match status" value="1"/>
</dbReference>
<evidence type="ECO:0000256" key="4">
    <source>
        <dbReference type="ARBA" id="ARBA00022840"/>
    </source>
</evidence>
<dbReference type="GO" id="GO:0031956">
    <property type="term" value="F:medium-chain fatty acid-CoA ligase activity"/>
    <property type="evidence" value="ECO:0007669"/>
    <property type="project" value="UniProtKB-EC"/>
</dbReference>
<dbReference type="SUPFAM" id="SSF56801">
    <property type="entry name" value="Acetyl-CoA synthetase-like"/>
    <property type="match status" value="1"/>
</dbReference>
<dbReference type="GO" id="GO:0005759">
    <property type="term" value="C:mitochondrial matrix"/>
    <property type="evidence" value="ECO:0007669"/>
    <property type="project" value="TreeGrafter"/>
</dbReference>
<dbReference type="GO" id="GO:0004321">
    <property type="term" value="F:fatty-acyl-CoA synthase activity"/>
    <property type="evidence" value="ECO:0007669"/>
    <property type="project" value="TreeGrafter"/>
</dbReference>
<dbReference type="FunFam" id="3.30.300.30:FF:000005">
    <property type="entry name" value="Acyl-coenzyme A synthetase ACSM5, mitochondrial"/>
    <property type="match status" value="1"/>
</dbReference>
<dbReference type="GO" id="GO:0005524">
    <property type="term" value="F:ATP binding"/>
    <property type="evidence" value="ECO:0007669"/>
    <property type="project" value="UniProtKB-KW"/>
</dbReference>
<accession>A0AAV2RHW4</accession>
<keyword evidence="3" id="KW-0547">Nucleotide-binding</keyword>
<keyword evidence="4" id="KW-0067">ATP-binding</keyword>
<dbReference type="EC" id="6.2.1.2" evidence="5"/>
<feature type="domain" description="AMP-binding enzyme C-terminal" evidence="8">
    <location>
        <begin position="485"/>
        <end position="565"/>
    </location>
</feature>
<proteinExistence type="inferred from homology"/>
<keyword evidence="2" id="KW-0436">Ligase</keyword>
<dbReference type="InterPro" id="IPR051087">
    <property type="entry name" value="Mitochondrial_ACSM"/>
</dbReference>
<dbReference type="InterPro" id="IPR025110">
    <property type="entry name" value="AMP-bd_C"/>
</dbReference>
<sequence>MLFTTRAYLTHRQIISTLYHQKCTKILLNYRYCSVVSSESNQNYEDIYSKTNSVVPEYFNFAKDVIGKWANKKGDTTALWLTDGISSEQVSYSSLYTEAQSLATALSNPAPPRCAMVILPKVKEWWVINVAGSWCNTVISPGSIMLTSKDVKQRLEKYPFDCLICNAEIAERINEVTKNVAYRIVVEDPKNVRNGWLNYHDLISSVNQSDIMKCASTKGSDVCQLFFTSGTTGLPKMVAHTQASYGIGHTIGSKYWLNITEKDVFWNISDTGWAKAAYSSLYIPWLGGATAFVHKNQRFDPLEVARTLSEYPVSVLCAPPTVYRALVHLDLTQFTFGALRHCVSAGEPLNPEVIDTWEEHTGITIKEGYGQTESTVMCGTFKGMENRPGSMGKPAPGYILKIVDDKLEEVKIGKEGHLGVDLSQGHPIGLFRGYEYNPEQTAKVFQGNYYFTGDKAYKDEDGYFWFVGRSDDVIISAGYRIGPFEVESALLEHPAVVESAVVSSPDDFRGEVVKAFVVLSEEYMAADKSSLKQELQIHVKKTTAPYKYPRKIEFVSSLPKTISGKIRRVELREMEWKKI</sequence>
<evidence type="ECO:0000256" key="2">
    <source>
        <dbReference type="ARBA" id="ARBA00022598"/>
    </source>
</evidence>
<dbReference type="GO" id="GO:0006637">
    <property type="term" value="P:acyl-CoA metabolic process"/>
    <property type="evidence" value="ECO:0007669"/>
    <property type="project" value="TreeGrafter"/>
</dbReference>
<evidence type="ECO:0000256" key="6">
    <source>
        <dbReference type="ARBA" id="ARBA00048477"/>
    </source>
</evidence>
<evidence type="ECO:0000256" key="5">
    <source>
        <dbReference type="ARBA" id="ARBA00039009"/>
    </source>
</evidence>
<name>A0AAV2RHW4_MEGNR</name>
<keyword evidence="10" id="KW-1185">Reference proteome</keyword>
<dbReference type="PROSITE" id="PS00455">
    <property type="entry name" value="AMP_BINDING"/>
    <property type="match status" value="1"/>
</dbReference>
<dbReference type="PANTHER" id="PTHR43605:SF10">
    <property type="entry name" value="ACYL-COA SYNTHETASE MEDIUM CHAIN FAMILY MEMBER 3"/>
    <property type="match status" value="1"/>
</dbReference>
<dbReference type="InterPro" id="IPR042099">
    <property type="entry name" value="ANL_N_sf"/>
</dbReference>
<dbReference type="Proteomes" id="UP001497623">
    <property type="component" value="Unassembled WGS sequence"/>
</dbReference>
<dbReference type="AlphaFoldDB" id="A0AAV2RHW4"/>
<comment type="catalytic activity">
    <reaction evidence="6">
        <text>a medium-chain fatty acid + ATP + CoA = a medium-chain fatty acyl-CoA + AMP + diphosphate</text>
        <dbReference type="Rhea" id="RHEA:48340"/>
        <dbReference type="ChEBI" id="CHEBI:30616"/>
        <dbReference type="ChEBI" id="CHEBI:33019"/>
        <dbReference type="ChEBI" id="CHEBI:57287"/>
        <dbReference type="ChEBI" id="CHEBI:59558"/>
        <dbReference type="ChEBI" id="CHEBI:90546"/>
        <dbReference type="ChEBI" id="CHEBI:456215"/>
        <dbReference type="EC" id="6.2.1.2"/>
    </reaction>
    <physiologicalReaction direction="left-to-right" evidence="6">
        <dbReference type="Rhea" id="RHEA:48341"/>
    </physiologicalReaction>
</comment>
<dbReference type="InterPro" id="IPR020845">
    <property type="entry name" value="AMP-binding_CS"/>
</dbReference>
<gene>
    <name evidence="9" type="ORF">MNOR_LOCUS24683</name>
</gene>
<dbReference type="Pfam" id="PF13193">
    <property type="entry name" value="AMP-binding_C"/>
    <property type="match status" value="1"/>
</dbReference>
<dbReference type="EMBL" id="CAXKWB010022838">
    <property type="protein sequence ID" value="CAL4124654.1"/>
    <property type="molecule type" value="Genomic_DNA"/>
</dbReference>
<evidence type="ECO:0000313" key="9">
    <source>
        <dbReference type="EMBL" id="CAL4124654.1"/>
    </source>
</evidence>
<evidence type="ECO:0000256" key="1">
    <source>
        <dbReference type="ARBA" id="ARBA00006432"/>
    </source>
</evidence>
<dbReference type="Gene3D" id="3.30.300.30">
    <property type="match status" value="1"/>
</dbReference>
<dbReference type="PANTHER" id="PTHR43605">
    <property type="entry name" value="ACYL-COENZYME A SYNTHETASE"/>
    <property type="match status" value="1"/>
</dbReference>
<dbReference type="Pfam" id="PF00501">
    <property type="entry name" value="AMP-binding"/>
    <property type="match status" value="1"/>
</dbReference>
<evidence type="ECO:0000259" key="7">
    <source>
        <dbReference type="Pfam" id="PF00501"/>
    </source>
</evidence>
<dbReference type="GO" id="GO:0006633">
    <property type="term" value="P:fatty acid biosynthetic process"/>
    <property type="evidence" value="ECO:0007669"/>
    <property type="project" value="TreeGrafter"/>
</dbReference>
<dbReference type="InterPro" id="IPR045851">
    <property type="entry name" value="AMP-bd_C_sf"/>
</dbReference>
<dbReference type="InterPro" id="IPR000873">
    <property type="entry name" value="AMP-dep_synth/lig_dom"/>
</dbReference>
<evidence type="ECO:0000313" key="10">
    <source>
        <dbReference type="Proteomes" id="UP001497623"/>
    </source>
</evidence>
<feature type="domain" description="AMP-dependent synthetase/ligase" evidence="7">
    <location>
        <begin position="68"/>
        <end position="434"/>
    </location>
</feature>
<reference evidence="9 10" key="1">
    <citation type="submission" date="2024-05" db="EMBL/GenBank/DDBJ databases">
        <authorList>
            <person name="Wallberg A."/>
        </authorList>
    </citation>
    <scope>NUCLEOTIDE SEQUENCE [LARGE SCALE GENOMIC DNA]</scope>
</reference>
<comment type="caution">
    <text evidence="9">The sequence shown here is derived from an EMBL/GenBank/DDBJ whole genome shotgun (WGS) entry which is preliminary data.</text>
</comment>
<organism evidence="9 10">
    <name type="scientific">Meganyctiphanes norvegica</name>
    <name type="common">Northern krill</name>
    <name type="synonym">Thysanopoda norvegica</name>
    <dbReference type="NCBI Taxonomy" id="48144"/>
    <lineage>
        <taxon>Eukaryota</taxon>
        <taxon>Metazoa</taxon>
        <taxon>Ecdysozoa</taxon>
        <taxon>Arthropoda</taxon>
        <taxon>Crustacea</taxon>
        <taxon>Multicrustacea</taxon>
        <taxon>Malacostraca</taxon>
        <taxon>Eumalacostraca</taxon>
        <taxon>Eucarida</taxon>
        <taxon>Euphausiacea</taxon>
        <taxon>Euphausiidae</taxon>
        <taxon>Meganyctiphanes</taxon>
    </lineage>
</organism>
<evidence type="ECO:0000259" key="8">
    <source>
        <dbReference type="Pfam" id="PF13193"/>
    </source>
</evidence>
<evidence type="ECO:0000256" key="3">
    <source>
        <dbReference type="ARBA" id="ARBA00022741"/>
    </source>
</evidence>
<comment type="similarity">
    <text evidence="1">Belongs to the ATP-dependent AMP-binding enzyme family.</text>
</comment>
<protein>
    <recommendedName>
        <fullName evidence="5">medium-chain acyl-CoA ligase</fullName>
        <ecNumber evidence="5">6.2.1.2</ecNumber>
    </recommendedName>
</protein>